<protein>
    <submittedName>
        <fullName evidence="4">Pyridoxamine 5'-phosphate oxidase family protein</fullName>
    </submittedName>
</protein>
<dbReference type="RefSeq" id="WP_344444747.1">
    <property type="nucleotide sequence ID" value="NZ_BAAALF010000127.1"/>
</dbReference>
<dbReference type="EMBL" id="BAAALF010000127">
    <property type="protein sequence ID" value="GAA1258117.1"/>
    <property type="molecule type" value="Genomic_DNA"/>
</dbReference>
<evidence type="ECO:0000313" key="4">
    <source>
        <dbReference type="EMBL" id="GAA1258117.1"/>
    </source>
</evidence>
<dbReference type="PANTHER" id="PTHR35176">
    <property type="entry name" value="HEME OXYGENASE HI_0854-RELATED"/>
    <property type="match status" value="1"/>
</dbReference>
<dbReference type="Pfam" id="PF01243">
    <property type="entry name" value="PNPOx_N"/>
    <property type="match status" value="1"/>
</dbReference>
<keyword evidence="5" id="KW-1185">Reference proteome</keyword>
<dbReference type="InterPro" id="IPR011576">
    <property type="entry name" value="Pyridox_Oxase_N"/>
</dbReference>
<feature type="compositionally biased region" description="Basic and acidic residues" evidence="2">
    <location>
        <begin position="1"/>
        <end position="12"/>
    </location>
</feature>
<evidence type="ECO:0000256" key="2">
    <source>
        <dbReference type="SAM" id="MobiDB-lite"/>
    </source>
</evidence>
<gene>
    <name evidence="4" type="ORF">GCM10009665_55460</name>
</gene>
<dbReference type="PANTHER" id="PTHR35176:SF4">
    <property type="entry name" value="PYRIDOXAMINE 5'-PHOSPHATE OXIDASE-RELATED FMN-BINDING"/>
    <property type="match status" value="1"/>
</dbReference>
<organism evidence="4 5">
    <name type="scientific">Kitasatospora nipponensis</name>
    <dbReference type="NCBI Taxonomy" id="258049"/>
    <lineage>
        <taxon>Bacteria</taxon>
        <taxon>Bacillati</taxon>
        <taxon>Actinomycetota</taxon>
        <taxon>Actinomycetes</taxon>
        <taxon>Kitasatosporales</taxon>
        <taxon>Streptomycetaceae</taxon>
        <taxon>Kitasatospora</taxon>
    </lineage>
</organism>
<evidence type="ECO:0000259" key="3">
    <source>
        <dbReference type="Pfam" id="PF01243"/>
    </source>
</evidence>
<dbReference type="SUPFAM" id="SSF50475">
    <property type="entry name" value="FMN-binding split barrel"/>
    <property type="match status" value="1"/>
</dbReference>
<sequence length="174" mass="19194">MTGIDDHGERPGPRAGRPDMPGYGIRPADEGTGLLPWAWAESRLRDSHDYWVSSVRPDGRPHAMPVWGVWLAGGLWFSSSRRSRKYRNLTARPDAVLTTDDARNPVVLEGRARVVTEPAPVAAFLAALNAKYRTAYPADFLDPAVNATFEVRPATVFGLLDGDFTGSPTRWTFD</sequence>
<dbReference type="Gene3D" id="2.30.110.10">
    <property type="entry name" value="Electron Transport, Fmn-binding Protein, Chain A"/>
    <property type="match status" value="1"/>
</dbReference>
<feature type="region of interest" description="Disordered" evidence="2">
    <location>
        <begin position="1"/>
        <end position="26"/>
    </location>
</feature>
<reference evidence="5" key="1">
    <citation type="journal article" date="2019" name="Int. J. Syst. Evol. Microbiol.">
        <title>The Global Catalogue of Microorganisms (GCM) 10K type strain sequencing project: providing services to taxonomists for standard genome sequencing and annotation.</title>
        <authorList>
            <consortium name="The Broad Institute Genomics Platform"/>
            <consortium name="The Broad Institute Genome Sequencing Center for Infectious Disease"/>
            <person name="Wu L."/>
            <person name="Ma J."/>
        </authorList>
    </citation>
    <scope>NUCLEOTIDE SEQUENCE [LARGE SCALE GENOMIC DNA]</scope>
    <source>
        <strain evidence="5">JCM 13004</strain>
    </source>
</reference>
<dbReference type="InterPro" id="IPR012349">
    <property type="entry name" value="Split_barrel_FMN-bd"/>
</dbReference>
<name>A0ABP4HDV8_9ACTN</name>
<dbReference type="InterPro" id="IPR052019">
    <property type="entry name" value="F420H2_bilvrd_red/Heme_oxyg"/>
</dbReference>
<accession>A0ABP4HDV8</accession>
<evidence type="ECO:0000256" key="1">
    <source>
        <dbReference type="ARBA" id="ARBA00023002"/>
    </source>
</evidence>
<dbReference type="Proteomes" id="UP001500037">
    <property type="component" value="Unassembled WGS sequence"/>
</dbReference>
<feature type="domain" description="Pyridoxamine 5'-phosphate oxidase N-terminal" evidence="3">
    <location>
        <begin position="44"/>
        <end position="156"/>
    </location>
</feature>
<comment type="caution">
    <text evidence="4">The sequence shown here is derived from an EMBL/GenBank/DDBJ whole genome shotgun (WGS) entry which is preliminary data.</text>
</comment>
<keyword evidence="1" id="KW-0560">Oxidoreductase</keyword>
<evidence type="ECO:0000313" key="5">
    <source>
        <dbReference type="Proteomes" id="UP001500037"/>
    </source>
</evidence>
<proteinExistence type="predicted"/>